<organism evidence="2 3">
    <name type="scientific">Legionella norrlandica</name>
    <dbReference type="NCBI Taxonomy" id="1498499"/>
    <lineage>
        <taxon>Bacteria</taxon>
        <taxon>Pseudomonadati</taxon>
        <taxon>Pseudomonadota</taxon>
        <taxon>Gammaproteobacteria</taxon>
        <taxon>Legionellales</taxon>
        <taxon>Legionellaceae</taxon>
        <taxon>Legionella</taxon>
    </lineage>
</organism>
<comment type="caution">
    <text evidence="2">The sequence shown here is derived from an EMBL/GenBank/DDBJ whole genome shotgun (WGS) entry which is preliminary data.</text>
</comment>
<evidence type="ECO:0000313" key="3">
    <source>
        <dbReference type="Proteomes" id="UP000054422"/>
    </source>
</evidence>
<keyword evidence="3" id="KW-1185">Reference proteome</keyword>
<dbReference type="OrthoDB" id="5648890at2"/>
<dbReference type="InterPro" id="IPR048675">
    <property type="entry name" value="IcmR_middle"/>
</dbReference>
<dbReference type="Proteomes" id="UP000054422">
    <property type="component" value="Unassembled WGS sequence"/>
</dbReference>
<evidence type="ECO:0000259" key="1">
    <source>
        <dbReference type="Pfam" id="PF20863"/>
    </source>
</evidence>
<dbReference type="Pfam" id="PF20863">
    <property type="entry name" value="IcmR"/>
    <property type="match status" value="1"/>
</dbReference>
<accession>A0A0A2SS43</accession>
<proteinExistence type="predicted"/>
<dbReference type="STRING" id="1498499.EP47_08430"/>
<gene>
    <name evidence="2" type="ORF">EP47_08430</name>
</gene>
<reference evidence="2 3" key="1">
    <citation type="submission" date="2014-05" db="EMBL/GenBank/DDBJ databases">
        <authorList>
            <person name="Rizzardi K."/>
            <person name="Winiecka-Krusnell J."/>
            <person name="Ramliden M."/>
            <person name="Alm E."/>
            <person name="Andersson S."/>
            <person name="Byfors S."/>
        </authorList>
    </citation>
    <scope>NUCLEOTIDE SEQUENCE [LARGE SCALE GENOMIC DNA]</scope>
    <source>
        <strain evidence="2 3">LEGN</strain>
    </source>
</reference>
<name>A0A0A2SS43_9GAMM</name>
<protein>
    <recommendedName>
        <fullName evidence="1">IcmR middle region domain-containing protein</fullName>
    </recommendedName>
</protein>
<feature type="domain" description="IcmR middle region" evidence="1">
    <location>
        <begin position="40"/>
        <end position="84"/>
    </location>
</feature>
<dbReference type="Gene3D" id="1.20.58.90">
    <property type="match status" value="1"/>
</dbReference>
<dbReference type="AlphaFoldDB" id="A0A0A2SS43"/>
<evidence type="ECO:0000313" key="2">
    <source>
        <dbReference type="EMBL" id="KGP62556.1"/>
    </source>
</evidence>
<dbReference type="RefSeq" id="WP_035890855.1">
    <property type="nucleotide sequence ID" value="NZ_JNCF01000057.1"/>
</dbReference>
<dbReference type="EMBL" id="JNCF01000057">
    <property type="protein sequence ID" value="KGP62556.1"/>
    <property type="molecule type" value="Genomic_DNA"/>
</dbReference>
<sequence length="121" mass="12811">MANKADDNPRNLFGFYSPPPAKEAGDLTALNDATPPTEVTTYSEVIYPLKECIASAGKALSFNPGGQDNSDAVKILTDLTAAVEGIVSTQPLLTKTGTMFGATTATEKQPTEEPKRKVFGF</sequence>